<reference evidence="2" key="1">
    <citation type="journal article" date="2016" name="Sci. Rep.">
        <title>Molecular characterization of firefly nuptial gifts: a multi-omics approach sheds light on postcopulatory sexual selection.</title>
        <authorList>
            <person name="Al-Wathiqui N."/>
            <person name="Fallon T.R."/>
            <person name="South A."/>
            <person name="Weng J.K."/>
            <person name="Lewis S.M."/>
        </authorList>
    </citation>
    <scope>NUCLEOTIDE SEQUENCE</scope>
</reference>
<dbReference type="EMBL" id="GEZM01019309">
    <property type="protein sequence ID" value="JAV89722.1"/>
    <property type="molecule type" value="Transcribed_RNA"/>
</dbReference>
<evidence type="ECO:0000313" key="2">
    <source>
        <dbReference type="EMBL" id="JAV89713.1"/>
    </source>
</evidence>
<organism evidence="2">
    <name type="scientific">Photinus pyralis</name>
    <name type="common">Common eastern firefly</name>
    <name type="synonym">Lampyris pyralis</name>
    <dbReference type="NCBI Taxonomy" id="7054"/>
    <lineage>
        <taxon>Eukaryota</taxon>
        <taxon>Metazoa</taxon>
        <taxon>Ecdysozoa</taxon>
        <taxon>Arthropoda</taxon>
        <taxon>Hexapoda</taxon>
        <taxon>Insecta</taxon>
        <taxon>Pterygota</taxon>
        <taxon>Neoptera</taxon>
        <taxon>Endopterygota</taxon>
        <taxon>Coleoptera</taxon>
        <taxon>Polyphaga</taxon>
        <taxon>Elateriformia</taxon>
        <taxon>Elateroidea</taxon>
        <taxon>Lampyridae</taxon>
        <taxon>Lampyrinae</taxon>
        <taxon>Photinus</taxon>
    </lineage>
</organism>
<dbReference type="EMBL" id="GEZM01019312">
    <property type="protein sequence ID" value="JAV89705.1"/>
    <property type="molecule type" value="Transcribed_RNA"/>
</dbReference>
<accession>A0A1Y1MVN7</accession>
<dbReference type="EMBL" id="GEZM01019298">
    <property type="protein sequence ID" value="JAV89746.1"/>
    <property type="molecule type" value="Transcribed_RNA"/>
</dbReference>
<feature type="coiled-coil region" evidence="1">
    <location>
        <begin position="94"/>
        <end position="121"/>
    </location>
</feature>
<name>A0A1Y1MVN7_PHOPY</name>
<protein>
    <submittedName>
        <fullName evidence="2">Uncharacterized protein</fullName>
    </submittedName>
</protein>
<dbReference type="EMBL" id="GEZM01019311">
    <property type="protein sequence ID" value="JAV89713.1"/>
    <property type="molecule type" value="Transcribed_RNA"/>
</dbReference>
<evidence type="ECO:0000256" key="1">
    <source>
        <dbReference type="SAM" id="Coils"/>
    </source>
</evidence>
<proteinExistence type="predicted"/>
<dbReference type="EMBL" id="GEZM01019300">
    <property type="protein sequence ID" value="JAV89743.1"/>
    <property type="molecule type" value="Transcribed_RNA"/>
</dbReference>
<sequence>MDKFGRSHTHAQFGKLLKTKFSITDDTINVENKRLSNVVDPIERHDALTLQHYLSTRLNLNGNRLMNLADPVDDRDAINKGYLTQYMQIAKAPVDSLRNYVAVLEEELKAVKETLHKLIEDAAGGERVTQSGAQKLPS</sequence>
<dbReference type="AlphaFoldDB" id="A0A1Y1MVN7"/>
<keyword evidence="1" id="KW-0175">Coiled coil</keyword>
<dbReference type="EMBL" id="GEZM01019310">
    <property type="protein sequence ID" value="JAV89717.1"/>
    <property type="molecule type" value="Transcribed_RNA"/>
</dbReference>
<dbReference type="EMBL" id="GEZM01019303">
    <property type="protein sequence ID" value="JAV89733.1"/>
    <property type="molecule type" value="Transcribed_RNA"/>
</dbReference>